<feature type="transmembrane region" description="Helical" evidence="9">
    <location>
        <begin position="53"/>
        <end position="70"/>
    </location>
</feature>
<evidence type="ECO:0000256" key="8">
    <source>
        <dbReference type="SAM" id="MobiDB-lite"/>
    </source>
</evidence>
<dbReference type="PANTHER" id="PTHR42810">
    <property type="entry name" value="PURINE PERMEASE C1399.01C-RELATED"/>
    <property type="match status" value="1"/>
</dbReference>
<evidence type="ECO:0000313" key="11">
    <source>
        <dbReference type="Proteomes" id="UP000515811"/>
    </source>
</evidence>
<dbReference type="GO" id="GO:0005886">
    <property type="term" value="C:plasma membrane"/>
    <property type="evidence" value="ECO:0007669"/>
    <property type="project" value="UniProtKB-SubCell"/>
</dbReference>
<evidence type="ECO:0000256" key="9">
    <source>
        <dbReference type="SAM" id="Phobius"/>
    </source>
</evidence>
<evidence type="ECO:0000256" key="7">
    <source>
        <dbReference type="ARBA" id="ARBA00023136"/>
    </source>
</evidence>
<feature type="transmembrane region" description="Helical" evidence="9">
    <location>
        <begin position="320"/>
        <end position="343"/>
    </location>
</feature>
<keyword evidence="7 9" id="KW-0472">Membrane</keyword>
<keyword evidence="4" id="KW-1003">Cell membrane</keyword>
<evidence type="ECO:0000256" key="6">
    <source>
        <dbReference type="ARBA" id="ARBA00022989"/>
    </source>
</evidence>
<feature type="transmembrane region" description="Helical" evidence="9">
    <location>
        <begin position="381"/>
        <end position="403"/>
    </location>
</feature>
<dbReference type="RefSeq" id="WP_187599052.1">
    <property type="nucleotide sequence ID" value="NZ_CP060714.1"/>
</dbReference>
<dbReference type="InterPro" id="IPR017588">
    <property type="entry name" value="UacT-like"/>
</dbReference>
<dbReference type="InterPro" id="IPR006042">
    <property type="entry name" value="Xan_ur_permease"/>
</dbReference>
<keyword evidence="6 9" id="KW-1133">Transmembrane helix</keyword>
<feature type="transmembrane region" description="Helical" evidence="9">
    <location>
        <begin position="236"/>
        <end position="257"/>
    </location>
</feature>
<keyword evidence="3" id="KW-0813">Transport</keyword>
<dbReference type="GO" id="GO:0042907">
    <property type="term" value="F:xanthine transmembrane transporter activity"/>
    <property type="evidence" value="ECO:0007669"/>
    <property type="project" value="TreeGrafter"/>
</dbReference>
<keyword evidence="5 9" id="KW-0812">Transmembrane</keyword>
<proteinExistence type="inferred from homology"/>
<feature type="transmembrane region" description="Helical" evidence="9">
    <location>
        <begin position="170"/>
        <end position="190"/>
    </location>
</feature>
<dbReference type="Pfam" id="PF00860">
    <property type="entry name" value="Xan_ur_permease"/>
    <property type="match status" value="1"/>
</dbReference>
<comment type="subcellular location">
    <subcellularLocation>
        <location evidence="1">Cell membrane</location>
        <topology evidence="1">Multi-pass membrane protein</topology>
    </subcellularLocation>
</comment>
<organism evidence="10 11">
    <name type="scientific">Diaphorobacter ruginosibacter</name>
    <dbReference type="NCBI Taxonomy" id="1715720"/>
    <lineage>
        <taxon>Bacteria</taxon>
        <taxon>Pseudomonadati</taxon>
        <taxon>Pseudomonadota</taxon>
        <taxon>Betaproteobacteria</taxon>
        <taxon>Burkholderiales</taxon>
        <taxon>Comamonadaceae</taxon>
        <taxon>Diaphorobacter</taxon>
    </lineage>
</organism>
<feature type="region of interest" description="Disordered" evidence="8">
    <location>
        <begin position="439"/>
        <end position="461"/>
    </location>
</feature>
<comment type="similarity">
    <text evidence="2">Belongs to the nucleobase:cation symporter-2 (NCS2) (TC 2.A.40) family.</text>
</comment>
<dbReference type="EMBL" id="CP060714">
    <property type="protein sequence ID" value="QNN58561.1"/>
    <property type="molecule type" value="Genomic_DNA"/>
</dbReference>
<feature type="transmembrane region" description="Helical" evidence="9">
    <location>
        <begin position="105"/>
        <end position="126"/>
    </location>
</feature>
<gene>
    <name evidence="10" type="ORF">H9K76_06900</name>
</gene>
<evidence type="ECO:0000256" key="4">
    <source>
        <dbReference type="ARBA" id="ARBA00022475"/>
    </source>
</evidence>
<evidence type="ECO:0000256" key="3">
    <source>
        <dbReference type="ARBA" id="ARBA00022448"/>
    </source>
</evidence>
<evidence type="ECO:0000256" key="5">
    <source>
        <dbReference type="ARBA" id="ARBA00022692"/>
    </source>
</evidence>
<dbReference type="NCBIfam" id="TIGR03173">
    <property type="entry name" value="pbuX"/>
    <property type="match status" value="1"/>
</dbReference>
<feature type="transmembrane region" description="Helical" evidence="9">
    <location>
        <begin position="28"/>
        <end position="47"/>
    </location>
</feature>
<protein>
    <submittedName>
        <fullName evidence="10">Purine permease</fullName>
    </submittedName>
</protein>
<keyword evidence="11" id="KW-1185">Reference proteome</keyword>
<sequence>MNSPTSPTHPVDAILPLQQMASFGLQHVLVLYAGAVAVPLILGAALGLNPEQVVLLINANLLTSGVATLIQTIGFWKFGARLPLVQACSFIALAPMIMIGKEYGLPYVFGAVIAGGAITIAVAPLISRMLRYFPPVVIGSLIAVIGISLMPAAAIWLGGGNPDAPDFGSVPNLLLGLVTIAVTLFIYARFKGFVGNVAVLLGLIAGTVIAAIFGYTNFSQISQVPWFDLSPPLAFGMPQFGAMPVLIMTLAMMVIMAETTGNCLAIGQIVGRPTTQLTLANAFRADGLSTILGGIFNSFPYNAFTQNTGLIALSGIKSRYVVAAAGAIMILMGLFPKLGALIASVPRPVLGGCAIVMFGMTTVAGIQELSRVKFDGTKNAIVVAVSISVGVLPMSFPSLFAHFAGPLKLILESGIFLAAFTAVVLNLLLNGAHSADSMQADEAHAHDTAPTTHPSLPGSAP</sequence>
<dbReference type="PANTHER" id="PTHR42810:SF4">
    <property type="entry name" value="URIC ACID TRANSPORTER UACT"/>
    <property type="match status" value="1"/>
</dbReference>
<evidence type="ECO:0000256" key="1">
    <source>
        <dbReference type="ARBA" id="ARBA00004651"/>
    </source>
</evidence>
<dbReference type="KEGG" id="drg:H9K76_06900"/>
<evidence type="ECO:0000256" key="2">
    <source>
        <dbReference type="ARBA" id="ARBA00008821"/>
    </source>
</evidence>
<feature type="transmembrane region" description="Helical" evidence="9">
    <location>
        <begin position="349"/>
        <end position="369"/>
    </location>
</feature>
<dbReference type="InterPro" id="IPR006043">
    <property type="entry name" value="NCS2"/>
</dbReference>
<dbReference type="NCBIfam" id="NF037981">
    <property type="entry name" value="NCS2_1"/>
    <property type="match status" value="1"/>
</dbReference>
<name>A0A7G9RSI6_9BURK</name>
<feature type="transmembrane region" description="Helical" evidence="9">
    <location>
        <begin position="138"/>
        <end position="158"/>
    </location>
</feature>
<dbReference type="AlphaFoldDB" id="A0A7G9RSI6"/>
<feature type="transmembrane region" description="Helical" evidence="9">
    <location>
        <begin position="197"/>
        <end position="216"/>
    </location>
</feature>
<reference evidence="10 11" key="1">
    <citation type="submission" date="2020-08" db="EMBL/GenBank/DDBJ databases">
        <title>Genome sequence of Diaphorobacter ruginosibacter DSM 27467T.</title>
        <authorList>
            <person name="Hyun D.-W."/>
            <person name="Bae J.-W."/>
        </authorList>
    </citation>
    <scope>NUCLEOTIDE SEQUENCE [LARGE SCALE GENOMIC DNA]</scope>
    <source>
        <strain evidence="10 11">DSM 27467</strain>
    </source>
</reference>
<accession>A0A7G9RSI6</accession>
<dbReference type="NCBIfam" id="TIGR00801">
    <property type="entry name" value="ncs2"/>
    <property type="match status" value="1"/>
</dbReference>
<evidence type="ECO:0000313" key="10">
    <source>
        <dbReference type="EMBL" id="QNN58561.1"/>
    </source>
</evidence>
<feature type="transmembrane region" description="Helical" evidence="9">
    <location>
        <begin position="409"/>
        <end position="429"/>
    </location>
</feature>
<dbReference type="Proteomes" id="UP000515811">
    <property type="component" value="Chromosome"/>
</dbReference>